<keyword evidence="2" id="KW-0805">Transcription regulation</keyword>
<dbReference type="InterPro" id="IPR000847">
    <property type="entry name" value="LysR_HTH_N"/>
</dbReference>
<comment type="similarity">
    <text evidence="1">Belongs to the LysR transcriptional regulatory family.</text>
</comment>
<dbReference type="GO" id="GO:0003677">
    <property type="term" value="F:DNA binding"/>
    <property type="evidence" value="ECO:0007669"/>
    <property type="project" value="UniProtKB-KW"/>
</dbReference>
<name>H5U600_9ACTN</name>
<dbReference type="PANTHER" id="PTHR30346">
    <property type="entry name" value="TRANSCRIPTIONAL DUAL REGULATOR HCAR-RELATED"/>
    <property type="match status" value="1"/>
</dbReference>
<evidence type="ECO:0000256" key="1">
    <source>
        <dbReference type="ARBA" id="ARBA00009437"/>
    </source>
</evidence>
<dbReference type="EMBL" id="BAFC01000120">
    <property type="protein sequence ID" value="GAB41158.1"/>
    <property type="molecule type" value="Genomic_DNA"/>
</dbReference>
<dbReference type="InterPro" id="IPR036390">
    <property type="entry name" value="WH_DNA-bd_sf"/>
</dbReference>
<evidence type="ECO:0000256" key="4">
    <source>
        <dbReference type="ARBA" id="ARBA00023159"/>
    </source>
</evidence>
<evidence type="ECO:0000313" key="7">
    <source>
        <dbReference type="EMBL" id="GAB41158.1"/>
    </source>
</evidence>
<feature type="domain" description="HTH lysR-type" evidence="6">
    <location>
        <begin position="1"/>
        <end position="58"/>
    </location>
</feature>
<proteinExistence type="inferred from homology"/>
<dbReference type="Pfam" id="PF03466">
    <property type="entry name" value="LysR_substrate"/>
    <property type="match status" value="1"/>
</dbReference>
<evidence type="ECO:0000256" key="2">
    <source>
        <dbReference type="ARBA" id="ARBA00023015"/>
    </source>
</evidence>
<organism evidence="7 8">
    <name type="scientific">Gordonia sputi NBRC 100414</name>
    <dbReference type="NCBI Taxonomy" id="1089453"/>
    <lineage>
        <taxon>Bacteria</taxon>
        <taxon>Bacillati</taxon>
        <taxon>Actinomycetota</taxon>
        <taxon>Actinomycetes</taxon>
        <taxon>Mycobacteriales</taxon>
        <taxon>Gordoniaceae</taxon>
        <taxon>Gordonia</taxon>
    </lineage>
</organism>
<keyword evidence="4" id="KW-0010">Activator</keyword>
<dbReference type="PANTHER" id="PTHR30346:SF0">
    <property type="entry name" value="HCA OPERON TRANSCRIPTIONAL ACTIVATOR HCAR"/>
    <property type="match status" value="1"/>
</dbReference>
<evidence type="ECO:0000313" key="8">
    <source>
        <dbReference type="Proteomes" id="UP000005845"/>
    </source>
</evidence>
<keyword evidence="3" id="KW-0238">DNA-binding</keyword>
<dbReference type="PROSITE" id="PS50931">
    <property type="entry name" value="HTH_LYSR"/>
    <property type="match status" value="1"/>
</dbReference>
<dbReference type="InterPro" id="IPR036388">
    <property type="entry name" value="WH-like_DNA-bd_sf"/>
</dbReference>
<protein>
    <submittedName>
        <fullName evidence="7">Putative LysR family transcriptional regulator</fullName>
    </submittedName>
</protein>
<evidence type="ECO:0000256" key="3">
    <source>
        <dbReference type="ARBA" id="ARBA00023125"/>
    </source>
</evidence>
<dbReference type="Gene3D" id="3.40.190.10">
    <property type="entry name" value="Periplasmic binding protein-like II"/>
    <property type="match status" value="2"/>
</dbReference>
<comment type="caution">
    <text evidence="7">The sequence shown here is derived from an EMBL/GenBank/DDBJ whole genome shotgun (WGS) entry which is preliminary data.</text>
</comment>
<evidence type="ECO:0000256" key="5">
    <source>
        <dbReference type="ARBA" id="ARBA00023163"/>
    </source>
</evidence>
<keyword evidence="5" id="KW-0804">Transcription</keyword>
<dbReference type="GO" id="GO:0032993">
    <property type="term" value="C:protein-DNA complex"/>
    <property type="evidence" value="ECO:0007669"/>
    <property type="project" value="TreeGrafter"/>
</dbReference>
<dbReference type="RefSeq" id="WP_005208390.1">
    <property type="nucleotide sequence ID" value="NZ_BAFC01000120.1"/>
</dbReference>
<dbReference type="Proteomes" id="UP000005845">
    <property type="component" value="Unassembled WGS sequence"/>
</dbReference>
<keyword evidence="8" id="KW-1185">Reference proteome</keyword>
<dbReference type="GO" id="GO:0003700">
    <property type="term" value="F:DNA-binding transcription factor activity"/>
    <property type="evidence" value="ECO:0007669"/>
    <property type="project" value="InterPro"/>
</dbReference>
<dbReference type="SUPFAM" id="SSF53850">
    <property type="entry name" value="Periplasmic binding protein-like II"/>
    <property type="match status" value="1"/>
</dbReference>
<evidence type="ECO:0000259" key="6">
    <source>
        <dbReference type="PROSITE" id="PS50931"/>
    </source>
</evidence>
<sequence>MEIRHVRTFLAVAEHRTVLGAAAALDLAPSSVSQQIRALERDLGVQLYHRSPSGMRLTEAGLVLAAQGPEFLDRWARLGRSVTTAASAAPLRIASTEHMVATQIPGILREFGNRVPGGTVAVDTLIDPTCVVDAVASGSADVGLVLDMHDDAADRWLLPATQRTDVSYADLVPVTTAIAMASGHSLARHEHLTIADLVGEHILSGPRRCATHLGVENMLPEPMEPMSSLVVAFSWAANGLGVVMAPKFAVGATSAAGQLVAVDLDIAPHTSWIRMVWSSERPVVGDFRDLLYAASVGVSGDTTRSGKVGQPGEIAAAS</sequence>
<dbReference type="Gene3D" id="1.10.10.10">
    <property type="entry name" value="Winged helix-like DNA-binding domain superfamily/Winged helix DNA-binding domain"/>
    <property type="match status" value="1"/>
</dbReference>
<dbReference type="eggNOG" id="COG0583">
    <property type="taxonomic scope" value="Bacteria"/>
</dbReference>
<dbReference type="AlphaFoldDB" id="H5U600"/>
<dbReference type="InterPro" id="IPR005119">
    <property type="entry name" value="LysR_subst-bd"/>
</dbReference>
<dbReference type="SUPFAM" id="SSF46785">
    <property type="entry name" value="Winged helix' DNA-binding domain"/>
    <property type="match status" value="1"/>
</dbReference>
<dbReference type="Pfam" id="PF00126">
    <property type="entry name" value="HTH_1"/>
    <property type="match status" value="1"/>
</dbReference>
<gene>
    <name evidence="7" type="ORF">GOSPT_122_00130</name>
</gene>
<accession>H5U600</accession>
<dbReference type="CDD" id="cd05466">
    <property type="entry name" value="PBP2_LTTR_substrate"/>
    <property type="match status" value="1"/>
</dbReference>
<reference evidence="7 8" key="1">
    <citation type="submission" date="2012-02" db="EMBL/GenBank/DDBJ databases">
        <title>Whole genome shotgun sequence of Gordonia sputi NBRC 100414.</title>
        <authorList>
            <person name="Yoshida I."/>
            <person name="Hosoyama A."/>
            <person name="Tsuchikane K."/>
            <person name="Katsumata H."/>
            <person name="Yamazaki S."/>
            <person name="Fujita N."/>
        </authorList>
    </citation>
    <scope>NUCLEOTIDE SEQUENCE [LARGE SCALE GENOMIC DNA]</scope>
    <source>
        <strain evidence="7 8">NBRC 100414</strain>
    </source>
</reference>